<reference evidence="2 3" key="1">
    <citation type="submission" date="2020-07" db="EMBL/GenBank/DDBJ databases">
        <title>Taxonomic revisions and descriptions of new bacterial species based on genomic comparisons in the high-G+C-content subgroup of the family Alcaligenaceae.</title>
        <authorList>
            <person name="Szabo A."/>
            <person name="Felfoldi T."/>
        </authorList>
    </citation>
    <scope>NUCLEOTIDE SEQUENCE [LARGE SCALE GENOMIC DNA]</scope>
    <source>
        <strain evidence="2 3">DSM 25264</strain>
    </source>
</reference>
<dbReference type="NCBIfam" id="NF007139">
    <property type="entry name" value="PRK09585.1-3"/>
    <property type="match status" value="1"/>
</dbReference>
<organism evidence="2 3">
    <name type="scientific">Allopusillimonas soli</name>
    <dbReference type="NCBI Taxonomy" id="659016"/>
    <lineage>
        <taxon>Bacteria</taxon>
        <taxon>Pseudomonadati</taxon>
        <taxon>Pseudomonadota</taxon>
        <taxon>Betaproteobacteria</taxon>
        <taxon>Burkholderiales</taxon>
        <taxon>Alcaligenaceae</taxon>
        <taxon>Allopusillimonas</taxon>
    </lineage>
</organism>
<dbReference type="EC" id="2.7.1.170" evidence="1"/>
<evidence type="ECO:0000313" key="2">
    <source>
        <dbReference type="EMBL" id="NYT36136.1"/>
    </source>
</evidence>
<keyword evidence="3" id="KW-1185">Reference proteome</keyword>
<feature type="binding site" evidence="1">
    <location>
        <begin position="10"/>
        <end position="17"/>
    </location>
    <ligand>
        <name>ATP</name>
        <dbReference type="ChEBI" id="CHEBI:30616"/>
    </ligand>
</feature>
<dbReference type="GO" id="GO:0097175">
    <property type="term" value="P:1,6-anhydro-N-acetyl-beta-muramic acid catabolic process"/>
    <property type="evidence" value="ECO:0007669"/>
    <property type="project" value="UniProtKB-UniRule"/>
</dbReference>
<protein>
    <recommendedName>
        <fullName evidence="1">Anhydro-N-acetylmuramic acid kinase</fullName>
        <ecNumber evidence="1">2.7.1.170</ecNumber>
    </recommendedName>
    <alternativeName>
        <fullName evidence="1">AnhMurNAc kinase</fullName>
    </alternativeName>
</protein>
<dbReference type="Pfam" id="PF03702">
    <property type="entry name" value="AnmK"/>
    <property type="match status" value="1"/>
</dbReference>
<dbReference type="UniPathway" id="UPA00544"/>
<keyword evidence="1" id="KW-0067">ATP-binding</keyword>
<comment type="pathway">
    <text evidence="1">Amino-sugar metabolism; 1,6-anhydro-N-acetylmuramate degradation.</text>
</comment>
<dbReference type="GO" id="GO:0005524">
    <property type="term" value="F:ATP binding"/>
    <property type="evidence" value="ECO:0007669"/>
    <property type="project" value="UniProtKB-UniRule"/>
</dbReference>
<dbReference type="PANTHER" id="PTHR30605:SF0">
    <property type="entry name" value="ANHYDRO-N-ACETYLMURAMIC ACID KINASE"/>
    <property type="match status" value="1"/>
</dbReference>
<keyword evidence="1" id="KW-0547">Nucleotide-binding</keyword>
<sequence>MSYYIGLMSGTSTDGVDGVLADFSRPMQPHVLSSVSLPMSPSLRTAFLSLNDPGDNELDRAARAGLQLAALYAQACAALMQRAGIDAQRVRAIGAHGQTVRHDPAAGYTIQINAPAHLAERTGVDVIADFRSRDIAAGGQGAPLVPAFHQALFGAQAPCVVLNLGGIANATLLDADAQHPVRGFDTGPANVLLDAWITEKKGLPFDADGAWARTGTSSPALLAHLLASEPWLSLPPPKSTGRDMFNSAWLHNQLQAFGSQGLSDADIQATLVDFTAHSAAQAILAQAPATQEVLVCGGGAKNPCLMAALHKAMNCAVRPTSEVGVPVEWVEALAFAWLAWAHDEGLPAGLPAVTGAAHATILGCRYPGMAERRK</sequence>
<dbReference type="Gene3D" id="3.30.420.40">
    <property type="match status" value="2"/>
</dbReference>
<dbReference type="GO" id="GO:0016773">
    <property type="term" value="F:phosphotransferase activity, alcohol group as acceptor"/>
    <property type="evidence" value="ECO:0007669"/>
    <property type="project" value="UniProtKB-UniRule"/>
</dbReference>
<dbReference type="OrthoDB" id="9763949at2"/>
<dbReference type="InterPro" id="IPR005338">
    <property type="entry name" value="Anhydro_N_Ac-Mur_kinase"/>
</dbReference>
<dbReference type="GO" id="GO:0006040">
    <property type="term" value="P:amino sugar metabolic process"/>
    <property type="evidence" value="ECO:0007669"/>
    <property type="project" value="InterPro"/>
</dbReference>
<comment type="pathway">
    <text evidence="1">Cell wall biogenesis; peptidoglycan recycling.</text>
</comment>
<comment type="caution">
    <text evidence="2">The sequence shown here is derived from an EMBL/GenBank/DDBJ whole genome shotgun (WGS) entry which is preliminary data.</text>
</comment>
<comment type="similarity">
    <text evidence="1">Belongs to the anhydro-N-acetylmuramic acid kinase family.</text>
</comment>
<keyword evidence="1 2" id="KW-0418">Kinase</keyword>
<evidence type="ECO:0000256" key="1">
    <source>
        <dbReference type="HAMAP-Rule" id="MF_01270"/>
    </source>
</evidence>
<comment type="function">
    <text evidence="1">Catalyzes the specific phosphorylation of 1,6-anhydro-N-acetylmuramic acid (anhMurNAc) with the simultaneous cleavage of the 1,6-anhydro ring, generating MurNAc-6-P. Is required for the utilization of anhMurNAc either imported from the medium or derived from its own cell wall murein, and thus plays a role in cell wall recycling.</text>
</comment>
<dbReference type="GO" id="GO:0009254">
    <property type="term" value="P:peptidoglycan turnover"/>
    <property type="evidence" value="ECO:0007669"/>
    <property type="project" value="UniProtKB-UniRule"/>
</dbReference>
<dbReference type="SUPFAM" id="SSF53067">
    <property type="entry name" value="Actin-like ATPase domain"/>
    <property type="match status" value="1"/>
</dbReference>
<dbReference type="RefSeq" id="WP_129968045.1">
    <property type="nucleotide sequence ID" value="NZ_JACCEW010000001.1"/>
</dbReference>
<dbReference type="GO" id="GO:0016301">
    <property type="term" value="F:kinase activity"/>
    <property type="evidence" value="ECO:0007669"/>
    <property type="project" value="UniProtKB-KW"/>
</dbReference>
<dbReference type="PANTHER" id="PTHR30605">
    <property type="entry name" value="ANHYDRO-N-ACETYLMURAMIC ACID KINASE"/>
    <property type="match status" value="1"/>
</dbReference>
<evidence type="ECO:0000313" key="3">
    <source>
        <dbReference type="Proteomes" id="UP000580517"/>
    </source>
</evidence>
<keyword evidence="1 2" id="KW-0808">Transferase</keyword>
<dbReference type="UniPathway" id="UPA00343"/>
<keyword evidence="1" id="KW-0119">Carbohydrate metabolism</keyword>
<dbReference type="InterPro" id="IPR043129">
    <property type="entry name" value="ATPase_NBD"/>
</dbReference>
<comment type="catalytic activity">
    <reaction evidence="1">
        <text>1,6-anhydro-N-acetyl-beta-muramate + ATP + H2O = N-acetyl-D-muramate 6-phosphate + ADP + H(+)</text>
        <dbReference type="Rhea" id="RHEA:24952"/>
        <dbReference type="ChEBI" id="CHEBI:15377"/>
        <dbReference type="ChEBI" id="CHEBI:15378"/>
        <dbReference type="ChEBI" id="CHEBI:30616"/>
        <dbReference type="ChEBI" id="CHEBI:58690"/>
        <dbReference type="ChEBI" id="CHEBI:58722"/>
        <dbReference type="ChEBI" id="CHEBI:456216"/>
        <dbReference type="EC" id="2.7.1.170"/>
    </reaction>
</comment>
<name>A0A853FDJ2_9BURK</name>
<accession>A0A853FDJ2</accession>
<dbReference type="Proteomes" id="UP000580517">
    <property type="component" value="Unassembled WGS sequence"/>
</dbReference>
<dbReference type="EMBL" id="JACCEW010000001">
    <property type="protein sequence ID" value="NYT36136.1"/>
    <property type="molecule type" value="Genomic_DNA"/>
</dbReference>
<dbReference type="AlphaFoldDB" id="A0A853FDJ2"/>
<dbReference type="HAMAP" id="MF_01270">
    <property type="entry name" value="AnhMurNAc_kinase"/>
    <property type="match status" value="1"/>
</dbReference>
<gene>
    <name evidence="1" type="primary">anmK</name>
    <name evidence="2" type="ORF">H0A68_04570</name>
</gene>
<proteinExistence type="inferred from homology"/>